<keyword evidence="2" id="KW-1185">Reference proteome</keyword>
<evidence type="ECO:0000313" key="1">
    <source>
        <dbReference type="EMBL" id="MBB5157127.1"/>
    </source>
</evidence>
<dbReference type="Proteomes" id="UP000584374">
    <property type="component" value="Unassembled WGS sequence"/>
</dbReference>
<gene>
    <name evidence="1" type="ORF">BJ970_004661</name>
</gene>
<comment type="caution">
    <text evidence="1">The sequence shown here is derived from an EMBL/GenBank/DDBJ whole genome shotgun (WGS) entry which is preliminary data.</text>
</comment>
<accession>A0A840QB01</accession>
<sequence>MQAPFEHVSFYYGKRKALDDVTGIHTGLTNMVMERYDSCRDRPQWTLCAHLPAETGR</sequence>
<proteinExistence type="predicted"/>
<name>A0A840QB01_9PSEU</name>
<protein>
    <submittedName>
        <fullName evidence="1">Uncharacterized protein</fullName>
    </submittedName>
</protein>
<reference evidence="1 2" key="1">
    <citation type="submission" date="2020-08" db="EMBL/GenBank/DDBJ databases">
        <title>Sequencing the genomes of 1000 actinobacteria strains.</title>
        <authorList>
            <person name="Klenk H.-P."/>
        </authorList>
    </citation>
    <scope>NUCLEOTIDE SEQUENCE [LARGE SCALE GENOMIC DNA]</scope>
    <source>
        <strain evidence="1 2">DSM 45584</strain>
    </source>
</reference>
<evidence type="ECO:0000313" key="2">
    <source>
        <dbReference type="Proteomes" id="UP000584374"/>
    </source>
</evidence>
<dbReference type="EMBL" id="JACHIW010000001">
    <property type="protein sequence ID" value="MBB5157127.1"/>
    <property type="molecule type" value="Genomic_DNA"/>
</dbReference>
<organism evidence="1 2">
    <name type="scientific">Saccharopolyspora phatthalungensis</name>
    <dbReference type="NCBI Taxonomy" id="664693"/>
    <lineage>
        <taxon>Bacteria</taxon>
        <taxon>Bacillati</taxon>
        <taxon>Actinomycetota</taxon>
        <taxon>Actinomycetes</taxon>
        <taxon>Pseudonocardiales</taxon>
        <taxon>Pseudonocardiaceae</taxon>
        <taxon>Saccharopolyspora</taxon>
    </lineage>
</organism>
<dbReference type="AlphaFoldDB" id="A0A840QB01"/>